<accession>A0A4S4M9T8</accession>
<dbReference type="GO" id="GO:0004497">
    <property type="term" value="F:monooxygenase activity"/>
    <property type="evidence" value="ECO:0007669"/>
    <property type="project" value="UniProtKB-KW"/>
</dbReference>
<keyword evidence="7 9" id="KW-0408">Iron</keyword>
<keyword evidence="5 9" id="KW-0479">Metal-binding</keyword>
<evidence type="ECO:0000256" key="1">
    <source>
        <dbReference type="ARBA" id="ARBA00001971"/>
    </source>
</evidence>
<evidence type="ECO:0008006" key="14">
    <source>
        <dbReference type="Google" id="ProtNLM"/>
    </source>
</evidence>
<comment type="pathway">
    <text evidence="2">Secondary metabolite biosynthesis.</text>
</comment>
<dbReference type="InterPro" id="IPR002401">
    <property type="entry name" value="Cyt_P450_E_grp-I"/>
</dbReference>
<evidence type="ECO:0000256" key="7">
    <source>
        <dbReference type="ARBA" id="ARBA00023004"/>
    </source>
</evidence>
<keyword evidence="11" id="KW-0732">Signal</keyword>
<dbReference type="Gene3D" id="1.10.630.10">
    <property type="entry name" value="Cytochrome P450"/>
    <property type="match status" value="1"/>
</dbReference>
<evidence type="ECO:0000256" key="6">
    <source>
        <dbReference type="ARBA" id="ARBA00023002"/>
    </source>
</evidence>
<dbReference type="AlphaFoldDB" id="A0A4S4M9T8"/>
<dbReference type="PANTHER" id="PTHR46300">
    <property type="entry name" value="P450, PUTATIVE (EUROFUNG)-RELATED-RELATED"/>
    <property type="match status" value="1"/>
</dbReference>
<evidence type="ECO:0000256" key="8">
    <source>
        <dbReference type="ARBA" id="ARBA00023033"/>
    </source>
</evidence>
<proteinExistence type="inferred from homology"/>
<dbReference type="InterPro" id="IPR050364">
    <property type="entry name" value="Cytochrome_P450_fung"/>
</dbReference>
<protein>
    <recommendedName>
        <fullName evidence="14">Cytochrome P450</fullName>
    </recommendedName>
</protein>
<organism evidence="12 13">
    <name type="scientific">Bondarzewia mesenterica</name>
    <dbReference type="NCBI Taxonomy" id="1095465"/>
    <lineage>
        <taxon>Eukaryota</taxon>
        <taxon>Fungi</taxon>
        <taxon>Dikarya</taxon>
        <taxon>Basidiomycota</taxon>
        <taxon>Agaricomycotina</taxon>
        <taxon>Agaricomycetes</taxon>
        <taxon>Russulales</taxon>
        <taxon>Bondarzewiaceae</taxon>
        <taxon>Bondarzewia</taxon>
    </lineage>
</organism>
<dbReference type="GO" id="GO:0016705">
    <property type="term" value="F:oxidoreductase activity, acting on paired donors, with incorporation or reduction of molecular oxygen"/>
    <property type="evidence" value="ECO:0007669"/>
    <property type="project" value="InterPro"/>
</dbReference>
<dbReference type="PRINTS" id="PR00385">
    <property type="entry name" value="P450"/>
</dbReference>
<dbReference type="CDD" id="cd11065">
    <property type="entry name" value="CYP64-like"/>
    <property type="match status" value="1"/>
</dbReference>
<dbReference type="InterPro" id="IPR036396">
    <property type="entry name" value="Cyt_P450_sf"/>
</dbReference>
<feature type="signal peptide" evidence="11">
    <location>
        <begin position="1"/>
        <end position="20"/>
    </location>
</feature>
<keyword evidence="6 10" id="KW-0560">Oxidoreductase</keyword>
<dbReference type="SUPFAM" id="SSF48264">
    <property type="entry name" value="Cytochrome P450"/>
    <property type="match status" value="1"/>
</dbReference>
<evidence type="ECO:0000313" key="12">
    <source>
        <dbReference type="EMBL" id="THH21271.1"/>
    </source>
</evidence>
<keyword evidence="8 10" id="KW-0503">Monooxygenase</keyword>
<dbReference type="Pfam" id="PF00067">
    <property type="entry name" value="p450"/>
    <property type="match status" value="1"/>
</dbReference>
<evidence type="ECO:0000313" key="13">
    <source>
        <dbReference type="Proteomes" id="UP000310158"/>
    </source>
</evidence>
<dbReference type="Proteomes" id="UP000310158">
    <property type="component" value="Unassembled WGS sequence"/>
</dbReference>
<evidence type="ECO:0000256" key="2">
    <source>
        <dbReference type="ARBA" id="ARBA00005179"/>
    </source>
</evidence>
<keyword evidence="13" id="KW-1185">Reference proteome</keyword>
<feature type="binding site" description="axial binding residue" evidence="9">
    <location>
        <position position="429"/>
    </location>
    <ligand>
        <name>heme</name>
        <dbReference type="ChEBI" id="CHEBI:30413"/>
    </ligand>
    <ligandPart>
        <name>Fe</name>
        <dbReference type="ChEBI" id="CHEBI:18248"/>
    </ligandPart>
</feature>
<dbReference type="PRINTS" id="PR00463">
    <property type="entry name" value="EP450I"/>
</dbReference>
<evidence type="ECO:0000256" key="11">
    <source>
        <dbReference type="SAM" id="SignalP"/>
    </source>
</evidence>
<dbReference type="PROSITE" id="PS00086">
    <property type="entry name" value="CYTOCHROME_P450"/>
    <property type="match status" value="1"/>
</dbReference>
<comment type="cofactor">
    <cofactor evidence="1 9">
        <name>heme</name>
        <dbReference type="ChEBI" id="CHEBI:30413"/>
    </cofactor>
</comment>
<reference evidence="12 13" key="1">
    <citation type="submission" date="2019-02" db="EMBL/GenBank/DDBJ databases">
        <title>Genome sequencing of the rare red list fungi Bondarzewia mesenterica.</title>
        <authorList>
            <person name="Buettner E."/>
            <person name="Kellner H."/>
        </authorList>
    </citation>
    <scope>NUCLEOTIDE SEQUENCE [LARGE SCALE GENOMIC DNA]</scope>
    <source>
        <strain evidence="12 13">DSM 108281</strain>
    </source>
</reference>
<gene>
    <name evidence="12" type="ORF">EW146_g251</name>
</gene>
<comment type="similarity">
    <text evidence="3 10">Belongs to the cytochrome P450 family.</text>
</comment>
<feature type="chain" id="PRO_5020759989" description="Cytochrome P450" evidence="11">
    <location>
        <begin position="21"/>
        <end position="499"/>
    </location>
</feature>
<comment type="caution">
    <text evidence="12">The sequence shown here is derived from an EMBL/GenBank/DDBJ whole genome shotgun (WGS) entry which is preliminary data.</text>
</comment>
<name>A0A4S4M9T8_9AGAM</name>
<evidence type="ECO:0000256" key="5">
    <source>
        <dbReference type="ARBA" id="ARBA00022723"/>
    </source>
</evidence>
<dbReference type="InterPro" id="IPR017972">
    <property type="entry name" value="Cyt_P450_CS"/>
</dbReference>
<dbReference type="InterPro" id="IPR001128">
    <property type="entry name" value="Cyt_P450"/>
</dbReference>
<dbReference type="GO" id="GO:0020037">
    <property type="term" value="F:heme binding"/>
    <property type="evidence" value="ECO:0007669"/>
    <property type="project" value="InterPro"/>
</dbReference>
<dbReference type="PANTHER" id="PTHR46300:SF7">
    <property type="entry name" value="P450, PUTATIVE (EUROFUNG)-RELATED"/>
    <property type="match status" value="1"/>
</dbReference>
<dbReference type="EMBL" id="SGPL01000005">
    <property type="protein sequence ID" value="THH21271.1"/>
    <property type="molecule type" value="Genomic_DNA"/>
</dbReference>
<keyword evidence="4 9" id="KW-0349">Heme</keyword>
<evidence type="ECO:0000256" key="9">
    <source>
        <dbReference type="PIRSR" id="PIRSR602401-1"/>
    </source>
</evidence>
<evidence type="ECO:0000256" key="10">
    <source>
        <dbReference type="RuleBase" id="RU000461"/>
    </source>
</evidence>
<sequence>MGHIAIASLFLAILCIVTYRRRFAKLPQTPPGPPAKPLIGNIFQVPLAAGAWKDFTRYKEQYGDLVFLHGLGTNVLVLNSMKAINDLFDKRGNIYSHRPIFTVVGELMKLNQSLALIPYGKEWREHRKLANVALSATAVKRYHVVQENLAALLNKDLLDKPDDFFNHVRLTAARIVMIVTYGFSVSDADDKYITHAEQTMELVTKATVPGAFICDFLPFLKYLPSWVPFQRYAVKGKDMIESLVTRPFEHVKREMAKGTAPPSLAQDLLSNDKHEESFEHRVKWVTGTMYGAGGETTYATVLTFIMAMALHPDKQRLAQAEIDRVVGTERMPTISDVPHLPYVNAVIKETMRWHPAFPLGVARRSGNDDIYEGYLIPKDTIVMANIWAITLEPNEKYTPQAFIPERFLDPSVSVVDPAMYTFGFGRRFCPGRWLGENTVFTMISTILASFDISPAPEGGLTPEFGLDLISYPKPFKCRILPRSAAKAELIRRRAAQCNI</sequence>
<dbReference type="OrthoDB" id="2789670at2759"/>
<evidence type="ECO:0000256" key="3">
    <source>
        <dbReference type="ARBA" id="ARBA00010617"/>
    </source>
</evidence>
<dbReference type="GO" id="GO:0005506">
    <property type="term" value="F:iron ion binding"/>
    <property type="evidence" value="ECO:0007669"/>
    <property type="project" value="InterPro"/>
</dbReference>
<evidence type="ECO:0000256" key="4">
    <source>
        <dbReference type="ARBA" id="ARBA00022617"/>
    </source>
</evidence>